<dbReference type="EMBL" id="PXOH01000004">
    <property type="protein sequence ID" value="PSF38493.1"/>
    <property type="molecule type" value="Genomic_DNA"/>
</dbReference>
<keyword evidence="2" id="KW-1185">Reference proteome</keyword>
<evidence type="ECO:0000313" key="2">
    <source>
        <dbReference type="Proteomes" id="UP000239001"/>
    </source>
</evidence>
<comment type="caution">
    <text evidence="1">The sequence shown here is derived from an EMBL/GenBank/DDBJ whole genome shotgun (WGS) entry which is preliminary data.</text>
</comment>
<reference evidence="1 2" key="2">
    <citation type="submission" date="2018-03" db="EMBL/GenBank/DDBJ databases">
        <authorList>
            <person name="Keele B.F."/>
        </authorList>
    </citation>
    <scope>NUCLEOTIDE SEQUENCE [LARGE SCALE GENOMIC DNA]</scope>
    <source>
        <strain evidence="1 2">CCALA 016</strain>
    </source>
</reference>
<dbReference type="RefSeq" id="WP_106455936.1">
    <property type="nucleotide sequence ID" value="NZ_PXOH01000004.1"/>
</dbReference>
<accession>A0A2T1M1C2</accession>
<dbReference type="Proteomes" id="UP000239001">
    <property type="component" value="Unassembled WGS sequence"/>
</dbReference>
<reference evidence="1 2" key="1">
    <citation type="submission" date="2018-03" db="EMBL/GenBank/DDBJ databases">
        <title>The ancient ancestry and fast evolution of plastids.</title>
        <authorList>
            <person name="Moore K.R."/>
            <person name="Magnabosco C."/>
            <person name="Momper L."/>
            <person name="Gold D.A."/>
            <person name="Bosak T."/>
            <person name="Fournier G.P."/>
        </authorList>
    </citation>
    <scope>NUCLEOTIDE SEQUENCE [LARGE SCALE GENOMIC DNA]</scope>
    <source>
        <strain evidence="1 2">CCALA 016</strain>
    </source>
</reference>
<gene>
    <name evidence="1" type="ORF">C7H19_05780</name>
</gene>
<proteinExistence type="predicted"/>
<organism evidence="1 2">
    <name type="scientific">Aphanothece hegewaldii CCALA 016</name>
    <dbReference type="NCBI Taxonomy" id="2107694"/>
    <lineage>
        <taxon>Bacteria</taxon>
        <taxon>Bacillati</taxon>
        <taxon>Cyanobacteriota</taxon>
        <taxon>Cyanophyceae</taxon>
        <taxon>Oscillatoriophycideae</taxon>
        <taxon>Chroococcales</taxon>
        <taxon>Aphanothecaceae</taxon>
        <taxon>Aphanothece</taxon>
    </lineage>
</organism>
<dbReference type="AlphaFoldDB" id="A0A2T1M1C2"/>
<sequence length="66" mass="7632">MIHVRFEGRSFDVNERQVNIAGNMSDRAIKEQLARHLEVNSDQLNTYVVDRRPSGDFIIRPEAVYG</sequence>
<evidence type="ECO:0000313" key="1">
    <source>
        <dbReference type="EMBL" id="PSF38493.1"/>
    </source>
</evidence>
<protein>
    <submittedName>
        <fullName evidence="1">Uncharacterized protein</fullName>
    </submittedName>
</protein>
<dbReference type="OrthoDB" id="488722at2"/>
<name>A0A2T1M1C2_9CHRO</name>